<dbReference type="Pfam" id="PF02362">
    <property type="entry name" value="B3"/>
    <property type="match status" value="1"/>
</dbReference>
<dbReference type="PANTHER" id="PTHR31384">
    <property type="entry name" value="AUXIN RESPONSE FACTOR 4-RELATED"/>
    <property type="match status" value="1"/>
</dbReference>
<dbReference type="InterPro" id="IPR015300">
    <property type="entry name" value="DNA-bd_pseudobarrel_sf"/>
</dbReference>
<dbReference type="InterPro" id="IPR010525">
    <property type="entry name" value="ARF_dom"/>
</dbReference>
<dbReference type="PROSITE" id="PS50863">
    <property type="entry name" value="B3"/>
    <property type="match status" value="1"/>
</dbReference>
<reference evidence="10" key="1">
    <citation type="journal article" date="2007" name="PLoS ONE">
        <title>The first genome sequence of an elite grapevine cultivar (Pinot noir Vitis vinifera L.): coping with a highly heterozygous genome.</title>
        <authorList>
            <person name="Velasco R."/>
            <person name="Zharkikh A."/>
            <person name="Troggio M."/>
            <person name="Cartwright D.A."/>
            <person name="Cestaro A."/>
            <person name="Pruss D."/>
            <person name="Pindo M."/>
            <person name="FitzGerald L.M."/>
            <person name="Vezzulli S."/>
            <person name="Reid J."/>
            <person name="Malacarne G."/>
            <person name="Iliev D."/>
            <person name="Coppola G."/>
            <person name="Wardell B."/>
            <person name="Micheletti D."/>
            <person name="Macalma T."/>
            <person name="Facci M."/>
            <person name="Mitchell J.T."/>
            <person name="Perazzolli M."/>
            <person name="Eldredge G."/>
            <person name="Gatto P."/>
            <person name="Oyzerski R."/>
            <person name="Moretto M."/>
            <person name="Gutin N."/>
            <person name="Stefanini M."/>
            <person name="Chen Y."/>
            <person name="Segala C."/>
            <person name="Davenport C."/>
            <person name="Dematte L."/>
            <person name="Mraz A."/>
            <person name="Battilana J."/>
            <person name="Stormo K."/>
            <person name="Costa F."/>
            <person name="Tao Q."/>
            <person name="Si-Ammour A."/>
            <person name="Harkins T."/>
            <person name="Lackey A."/>
            <person name="Perbost C."/>
            <person name="Taillon B."/>
            <person name="Stella A."/>
            <person name="Solovyev V."/>
            <person name="Fawcett J.A."/>
            <person name="Sterck L."/>
            <person name="Vandepoele K."/>
            <person name="Grando S.M."/>
            <person name="Toppo S."/>
            <person name="Moser C."/>
            <person name="Lanchbury J."/>
            <person name="Bogden R."/>
            <person name="Skolnick M."/>
            <person name="Sgaramella V."/>
            <person name="Bhatnagar S.K."/>
            <person name="Fontana P."/>
            <person name="Gutin A."/>
            <person name="Van de Peer Y."/>
            <person name="Salamini F."/>
            <person name="Viola R."/>
        </authorList>
    </citation>
    <scope>NUCLEOTIDE SEQUENCE</scope>
</reference>
<organism evidence="10">
    <name type="scientific">Vitis vinifera</name>
    <name type="common">Grape</name>
    <dbReference type="NCBI Taxonomy" id="29760"/>
    <lineage>
        <taxon>Eukaryota</taxon>
        <taxon>Viridiplantae</taxon>
        <taxon>Streptophyta</taxon>
        <taxon>Embryophyta</taxon>
        <taxon>Tracheophyta</taxon>
        <taxon>Spermatophyta</taxon>
        <taxon>Magnoliopsida</taxon>
        <taxon>eudicotyledons</taxon>
        <taxon>Gunneridae</taxon>
        <taxon>Pentapetalae</taxon>
        <taxon>rosids</taxon>
        <taxon>Vitales</taxon>
        <taxon>Vitaceae</taxon>
        <taxon>Viteae</taxon>
        <taxon>Vitis</taxon>
    </lineage>
</organism>
<comment type="function">
    <text evidence="8">Auxin response factors (ARFs) are transcriptional factors that bind specifically to the DNA sequence 5'-TGTCTC-3' found in the auxin-responsive promoter elements (AuxREs).</text>
</comment>
<dbReference type="SMART" id="SM01019">
    <property type="entry name" value="B3"/>
    <property type="match status" value="1"/>
</dbReference>
<keyword evidence="5 8" id="KW-0804">Transcription</keyword>
<dbReference type="Gene3D" id="2.30.30.1040">
    <property type="match status" value="2"/>
</dbReference>
<dbReference type="GO" id="GO:0005634">
    <property type="term" value="C:nucleus"/>
    <property type="evidence" value="ECO:0007669"/>
    <property type="project" value="UniProtKB-SubCell"/>
</dbReference>
<keyword evidence="6 8" id="KW-0539">Nucleus</keyword>
<dbReference type="SUPFAM" id="SSF101936">
    <property type="entry name" value="DNA-binding pseudobarrel domain"/>
    <property type="match status" value="1"/>
</dbReference>
<evidence type="ECO:0000256" key="1">
    <source>
        <dbReference type="ARBA" id="ARBA00004123"/>
    </source>
</evidence>
<dbReference type="AlphaFoldDB" id="A5AXD9"/>
<dbReference type="GO" id="GO:0003677">
    <property type="term" value="F:DNA binding"/>
    <property type="evidence" value="ECO:0007669"/>
    <property type="project" value="UniProtKB-KW"/>
</dbReference>
<keyword evidence="3 8" id="KW-0805">Transcription regulation</keyword>
<comment type="similarity">
    <text evidence="2 8">Belongs to the ARF family.</text>
</comment>
<evidence type="ECO:0000256" key="8">
    <source>
        <dbReference type="RuleBase" id="RU004561"/>
    </source>
</evidence>
<dbReference type="ExpressionAtlas" id="A5AXD9">
    <property type="expression patterns" value="baseline and differential"/>
</dbReference>
<proteinExistence type="inferred from homology"/>
<evidence type="ECO:0000256" key="3">
    <source>
        <dbReference type="ARBA" id="ARBA00023015"/>
    </source>
</evidence>
<dbReference type="InterPro" id="IPR003340">
    <property type="entry name" value="B3_DNA-bd"/>
</dbReference>
<sequence>MCPLPATELRPLDPSIWRACAGKSVHIPAVHSRVYYFPQGHVEQASSPPVLSPLVFSKPSVLCRVVAVWFLADQDTDEVFAKIRLEPVGRSWESGTMERRRVGDGDDDKEDEGEDKVMSFVKILTSSDANNGGGFSVPRFCADYIFPPLNFQADPPVQHLLFTDLRGTKWDFRHIYRGTPRRHLLTTGWSKFVNDKKLVAGDSVVFMKRNSNSELFIGVRRDARWNRNGERWSFRSALAGAVKAKEVGSIEGFSRSSSGRVRAEEVAVAAELAAQGMPFEVVYYPRVGSSDFVVKAEVVEEALSVFWTGGMRVKMAMETEDSSKTSLFQGTVSSATVMDNGPWRGSLWRMLQTWSYLQDTKMRSLIVTFFSGLLVLDLYVKVTWDEPEVLQNVMRVSPWQVELVMPTPPFHTTPPPAKRFRIAQSPELPSDGEGEIFFPMADTVMGILNPSLLNHNTFPAGMQGARQDSFYVSSLSNLTSENTHQMCTINSLDDMATKLNTVSTELNIGSSLSDNLSPDSQGSVHFFGTKPVGNQDGNSSTKVGIHSFQLFGKVIHIKQPVEDKKLYRYACLFLGFTEFVDLNQRDRACGHGYMSIRTSTYVHICTLLHPHLFTHARFAAFEEL</sequence>
<keyword evidence="4 8" id="KW-0238">DNA-binding</keyword>
<keyword evidence="7 8" id="KW-0927">Auxin signaling pathway</keyword>
<dbReference type="InterPro" id="IPR044835">
    <property type="entry name" value="ARF_plant"/>
</dbReference>
<evidence type="ECO:0000259" key="9">
    <source>
        <dbReference type="PROSITE" id="PS50863"/>
    </source>
</evidence>
<dbReference type="EMBL" id="AM439133">
    <property type="protein sequence ID" value="CAN80533.1"/>
    <property type="molecule type" value="Genomic_DNA"/>
</dbReference>
<dbReference type="Pfam" id="PF06507">
    <property type="entry name" value="ARF_AD"/>
    <property type="match status" value="1"/>
</dbReference>
<dbReference type="Gene3D" id="2.40.330.10">
    <property type="entry name" value="DNA-binding pseudobarrel domain"/>
    <property type="match status" value="1"/>
</dbReference>
<evidence type="ECO:0000313" key="10">
    <source>
        <dbReference type="EMBL" id="CAN80533.1"/>
    </source>
</evidence>
<name>A5AXD9_VITVI</name>
<dbReference type="PANTHER" id="PTHR31384:SF94">
    <property type="entry name" value="AUXIN RESPONSE FACTOR 17"/>
    <property type="match status" value="1"/>
</dbReference>
<dbReference type="GO" id="GO:0006355">
    <property type="term" value="P:regulation of DNA-templated transcription"/>
    <property type="evidence" value="ECO:0007669"/>
    <property type="project" value="InterPro"/>
</dbReference>
<dbReference type="FunFam" id="2.40.330.10:FF:000001">
    <property type="entry name" value="Auxin response factor"/>
    <property type="match status" value="1"/>
</dbReference>
<evidence type="ECO:0000256" key="5">
    <source>
        <dbReference type="ARBA" id="ARBA00023163"/>
    </source>
</evidence>
<protein>
    <recommendedName>
        <fullName evidence="8">Auxin response factor</fullName>
    </recommendedName>
</protein>
<comment type="subcellular location">
    <subcellularLocation>
        <location evidence="1 8">Nucleus</location>
    </subcellularLocation>
</comment>
<dbReference type="GO" id="GO:0009734">
    <property type="term" value="P:auxin-activated signaling pathway"/>
    <property type="evidence" value="ECO:0007669"/>
    <property type="project" value="UniProtKB-KW"/>
</dbReference>
<feature type="domain" description="TF-B3" evidence="9">
    <location>
        <begin position="120"/>
        <end position="223"/>
    </location>
</feature>
<gene>
    <name evidence="10" type="ORF">VITISV_030510</name>
</gene>
<accession>A5AXD9</accession>
<evidence type="ECO:0000256" key="6">
    <source>
        <dbReference type="ARBA" id="ARBA00023242"/>
    </source>
</evidence>
<evidence type="ECO:0000256" key="7">
    <source>
        <dbReference type="ARBA" id="ARBA00023294"/>
    </source>
</evidence>
<comment type="subunit">
    <text evidence="8">Homodimers and heterodimers.</text>
</comment>
<evidence type="ECO:0000256" key="4">
    <source>
        <dbReference type="ARBA" id="ARBA00023125"/>
    </source>
</evidence>
<dbReference type="CDD" id="cd10017">
    <property type="entry name" value="B3_DNA"/>
    <property type="match status" value="1"/>
</dbReference>
<evidence type="ECO:0000256" key="2">
    <source>
        <dbReference type="ARBA" id="ARBA00007853"/>
    </source>
</evidence>